<dbReference type="SMART" id="SM00327">
    <property type="entry name" value="VWA"/>
    <property type="match status" value="1"/>
</dbReference>
<name>A0ABP9FC26_9ACTN</name>
<evidence type="ECO:0000256" key="2">
    <source>
        <dbReference type="SAM" id="Phobius"/>
    </source>
</evidence>
<dbReference type="RefSeq" id="WP_386085196.1">
    <property type="nucleotide sequence ID" value="NZ_JBHTIX010000042.1"/>
</dbReference>
<feature type="transmembrane region" description="Helical" evidence="2">
    <location>
        <begin position="364"/>
        <end position="383"/>
    </location>
</feature>
<sequence>MDEVLAALQIAPQESDYVIVVDTSLSMKAENRYTTVVTALESTLEELQPTDHVALITFDDGARVAYQGDRGADPQAILDTLPAEPSGDQTDIGAGLELGLTQLERPDAHAVGALVLVTDGDLDAKPDSPFAEPTSAGWADLKQRAAALDTAELATYALELNTETDAALMTGVFPQTQEIPVGQFAEVLSDLRTELLAFQAKQQVDADLAAGSLSAQFDAAEPLGPGTHEATLRLTSAYAKLPTHLTNLTIERAGTAPVVAEGLPPEVVLAPGETIDLPVTLTVGDWSGAGSELRLAATIGTAWADVLTIDLRTPVELKLESAPLTLAAEPAPSPTPSVESQPSPSPQPVEDTAVEDPEPRGFGLLPWLVLAAVAVLALAFLLFRSRTRLEGSLTILRDGQLVQELLLTGRSVPLAPPPGTGGPSGTVSGISGKAEQVLVKAALPGEKPIKAKLNDGDSVRLGDYELLYTGTRSRVLAKIT</sequence>
<dbReference type="CDD" id="cd00198">
    <property type="entry name" value="vWFA"/>
    <property type="match status" value="1"/>
</dbReference>
<evidence type="ECO:0000313" key="4">
    <source>
        <dbReference type="EMBL" id="GAA4897634.1"/>
    </source>
</evidence>
<dbReference type="Gene3D" id="3.40.50.410">
    <property type="entry name" value="von Willebrand factor, type A domain"/>
    <property type="match status" value="1"/>
</dbReference>
<dbReference type="InterPro" id="IPR036465">
    <property type="entry name" value="vWFA_dom_sf"/>
</dbReference>
<comment type="caution">
    <text evidence="4">The sequence shown here is derived from an EMBL/GenBank/DDBJ whole genome shotgun (WGS) entry which is preliminary data.</text>
</comment>
<keyword evidence="5" id="KW-1185">Reference proteome</keyword>
<proteinExistence type="predicted"/>
<evidence type="ECO:0000259" key="3">
    <source>
        <dbReference type="PROSITE" id="PS50234"/>
    </source>
</evidence>
<dbReference type="EMBL" id="BAABLV010000020">
    <property type="protein sequence ID" value="GAA4897634.1"/>
    <property type="molecule type" value="Genomic_DNA"/>
</dbReference>
<dbReference type="InterPro" id="IPR002035">
    <property type="entry name" value="VWF_A"/>
</dbReference>
<keyword evidence="2" id="KW-0472">Membrane</keyword>
<dbReference type="PROSITE" id="PS50234">
    <property type="entry name" value="VWFA"/>
    <property type="match status" value="1"/>
</dbReference>
<evidence type="ECO:0000313" key="5">
    <source>
        <dbReference type="Proteomes" id="UP001501521"/>
    </source>
</evidence>
<dbReference type="Pfam" id="PF13519">
    <property type="entry name" value="VWA_2"/>
    <property type="match status" value="1"/>
</dbReference>
<dbReference type="Proteomes" id="UP001501521">
    <property type="component" value="Unassembled WGS sequence"/>
</dbReference>
<keyword evidence="2" id="KW-0812">Transmembrane</keyword>
<feature type="domain" description="VWFA" evidence="3">
    <location>
        <begin position="16"/>
        <end position="195"/>
    </location>
</feature>
<accession>A0ABP9FC26</accession>
<keyword evidence="2" id="KW-1133">Transmembrane helix</keyword>
<evidence type="ECO:0000256" key="1">
    <source>
        <dbReference type="SAM" id="MobiDB-lite"/>
    </source>
</evidence>
<protein>
    <recommendedName>
        <fullName evidence="3">VWFA domain-containing protein</fullName>
    </recommendedName>
</protein>
<gene>
    <name evidence="4" type="ORF">GCM10025789_14440</name>
</gene>
<dbReference type="SUPFAM" id="SSF53300">
    <property type="entry name" value="vWA-like"/>
    <property type="match status" value="1"/>
</dbReference>
<reference evidence="5" key="1">
    <citation type="journal article" date="2019" name="Int. J. Syst. Evol. Microbiol.">
        <title>The Global Catalogue of Microorganisms (GCM) 10K type strain sequencing project: providing services to taxonomists for standard genome sequencing and annotation.</title>
        <authorList>
            <consortium name="The Broad Institute Genomics Platform"/>
            <consortium name="The Broad Institute Genome Sequencing Center for Infectious Disease"/>
            <person name="Wu L."/>
            <person name="Ma J."/>
        </authorList>
    </citation>
    <scope>NUCLEOTIDE SEQUENCE [LARGE SCALE GENOMIC DNA]</scope>
    <source>
        <strain evidence="5">JCM 19125</strain>
    </source>
</reference>
<organism evidence="4 5">
    <name type="scientific">Tessaracoccus lubricantis</name>
    <dbReference type="NCBI Taxonomy" id="545543"/>
    <lineage>
        <taxon>Bacteria</taxon>
        <taxon>Bacillati</taxon>
        <taxon>Actinomycetota</taxon>
        <taxon>Actinomycetes</taxon>
        <taxon>Propionibacteriales</taxon>
        <taxon>Propionibacteriaceae</taxon>
        <taxon>Tessaracoccus</taxon>
    </lineage>
</organism>
<feature type="region of interest" description="Disordered" evidence="1">
    <location>
        <begin position="327"/>
        <end position="357"/>
    </location>
</feature>